<feature type="compositionally biased region" description="Low complexity" evidence="1">
    <location>
        <begin position="113"/>
        <end position="123"/>
    </location>
</feature>
<feature type="compositionally biased region" description="Gly residues" evidence="1">
    <location>
        <begin position="228"/>
        <end position="237"/>
    </location>
</feature>
<feature type="region of interest" description="Disordered" evidence="1">
    <location>
        <begin position="182"/>
        <end position="243"/>
    </location>
</feature>
<organism evidence="2 3">
    <name type="scientific">Kitasatospora nipponensis</name>
    <dbReference type="NCBI Taxonomy" id="258049"/>
    <lineage>
        <taxon>Bacteria</taxon>
        <taxon>Bacillati</taxon>
        <taxon>Actinomycetota</taxon>
        <taxon>Actinomycetes</taxon>
        <taxon>Kitasatosporales</taxon>
        <taxon>Streptomycetaceae</taxon>
        <taxon>Kitasatospora</taxon>
    </lineage>
</organism>
<comment type="caution">
    <text evidence="2">The sequence shown here is derived from an EMBL/GenBank/DDBJ whole genome shotgun (WGS) entry which is preliminary data.</text>
</comment>
<feature type="compositionally biased region" description="Basic and acidic residues" evidence="1">
    <location>
        <begin position="124"/>
        <end position="136"/>
    </location>
</feature>
<sequence length="243" mass="24536">MGVFSWFRRREAGARAAGATDGGAVAVLDPQGRTEQERTEDAAQEPLPGVPAARTAPEAGELEGPQGGAARGEGARGADPAVGPVEEDLGATGFRTVGADVAELLAAAVAAVAEAAQAAQPAQDSHRESRPERPDTGDEAMGLMDNLKGKAEELKEKAGQLAGQHNEKIDDLVDKAGEALDKATKGKYSDKIATGTEKAKGAVDGFAEKPGDPGQTGQAPGQTDRTGQGDGSTGDAGSGDRPS</sequence>
<gene>
    <name evidence="2" type="ORF">GCM10009665_62120</name>
</gene>
<feature type="compositionally biased region" description="Low complexity" evidence="1">
    <location>
        <begin position="14"/>
        <end position="26"/>
    </location>
</feature>
<feature type="compositionally biased region" description="Polar residues" evidence="1">
    <location>
        <begin position="215"/>
        <end position="225"/>
    </location>
</feature>
<dbReference type="RefSeq" id="WP_344445421.1">
    <property type="nucleotide sequence ID" value="NZ_BAAALF010000163.1"/>
</dbReference>
<dbReference type="InterPro" id="IPR028037">
    <property type="entry name" value="Antitoxin_Rv0909/MT0933"/>
</dbReference>
<evidence type="ECO:0000256" key="1">
    <source>
        <dbReference type="SAM" id="MobiDB-lite"/>
    </source>
</evidence>
<protein>
    <recommendedName>
        <fullName evidence="4">Antitoxin protein of toxin-antitoxin system</fullName>
    </recommendedName>
</protein>
<accession>A0ABN1WT40</accession>
<feature type="region of interest" description="Disordered" evidence="1">
    <location>
        <begin position="12"/>
        <end position="87"/>
    </location>
</feature>
<keyword evidence="3" id="KW-1185">Reference proteome</keyword>
<evidence type="ECO:0008006" key="4">
    <source>
        <dbReference type="Google" id="ProtNLM"/>
    </source>
</evidence>
<feature type="compositionally biased region" description="Basic and acidic residues" evidence="1">
    <location>
        <begin position="197"/>
        <end position="211"/>
    </location>
</feature>
<feature type="compositionally biased region" description="Basic and acidic residues" evidence="1">
    <location>
        <begin position="147"/>
        <end position="158"/>
    </location>
</feature>
<dbReference type="Proteomes" id="UP001500037">
    <property type="component" value="Unassembled WGS sequence"/>
</dbReference>
<feature type="compositionally biased region" description="Basic and acidic residues" evidence="1">
    <location>
        <begin position="32"/>
        <end position="41"/>
    </location>
</feature>
<name>A0ABN1WT40_9ACTN</name>
<dbReference type="Pfam" id="PF14013">
    <property type="entry name" value="MT0933_antitox"/>
    <property type="match status" value="1"/>
</dbReference>
<evidence type="ECO:0000313" key="2">
    <source>
        <dbReference type="EMBL" id="GAA1264278.1"/>
    </source>
</evidence>
<evidence type="ECO:0000313" key="3">
    <source>
        <dbReference type="Proteomes" id="UP001500037"/>
    </source>
</evidence>
<proteinExistence type="predicted"/>
<feature type="region of interest" description="Disordered" evidence="1">
    <location>
        <begin position="113"/>
        <end position="170"/>
    </location>
</feature>
<reference evidence="2 3" key="1">
    <citation type="journal article" date="2019" name="Int. J. Syst. Evol. Microbiol.">
        <title>The Global Catalogue of Microorganisms (GCM) 10K type strain sequencing project: providing services to taxonomists for standard genome sequencing and annotation.</title>
        <authorList>
            <consortium name="The Broad Institute Genomics Platform"/>
            <consortium name="The Broad Institute Genome Sequencing Center for Infectious Disease"/>
            <person name="Wu L."/>
            <person name="Ma J."/>
        </authorList>
    </citation>
    <scope>NUCLEOTIDE SEQUENCE [LARGE SCALE GENOMIC DNA]</scope>
    <source>
        <strain evidence="2 3">JCM 13004</strain>
    </source>
</reference>
<dbReference type="EMBL" id="BAAALF010000163">
    <property type="protein sequence ID" value="GAA1264278.1"/>
    <property type="molecule type" value="Genomic_DNA"/>
</dbReference>